<evidence type="ECO:0000313" key="1">
    <source>
        <dbReference type="EMBL" id="QCQ84920.1"/>
    </source>
</evidence>
<dbReference type="Pfam" id="PF20577">
    <property type="entry name" value="Phage_ORF5"/>
    <property type="match status" value="1"/>
</dbReference>
<dbReference type="InterPro" id="IPR046781">
    <property type="entry name" value="Phage_ORF5"/>
</dbReference>
<dbReference type="EMBL" id="MK249190">
    <property type="protein sequence ID" value="QCQ84920.1"/>
    <property type="molecule type" value="Genomic_DNA"/>
</dbReference>
<sequence length="132" mass="14855">MQMYALKDLITNSYGRPFFGAGDAAAVRDIAVQVNSGNKNDHICENPVHFELYHIGKYDDDSAAVTANAPRRITRLVELKRPEHPAEKQLEALRLEAEKTAQTVAWLRGQVDGHRKRGEELQGELMALRETN</sequence>
<dbReference type="Proteomes" id="UP000325287">
    <property type="component" value="Segment"/>
</dbReference>
<proteinExistence type="predicted"/>
<reference evidence="1" key="1">
    <citation type="submission" date="2018-12" db="EMBL/GenBank/DDBJ databases">
        <title>Singled stranded DNA viruses identified in blackflies (Austrosimulium ungulatum) sampled in New Zealand.</title>
        <authorList>
            <person name="Kraberger S."/>
            <person name="Fontenele R.S."/>
            <person name="Schmidlin K."/>
            <person name="Walters M."/>
            <person name="Varsani A."/>
        </authorList>
    </citation>
    <scope>NUCLEOTIDE SEQUENCE [LARGE SCALE GENOMIC DNA]</scope>
    <source>
        <strain evidence="1">124</strain>
    </source>
</reference>
<name>A0A4P8PPY6_9VIRU</name>
<protein>
    <submittedName>
        <fullName evidence="1">Nonstructural protein</fullName>
    </submittedName>
</protein>
<accession>A0A4P8PPY6</accession>
<organism evidence="1">
    <name type="scientific">Blackfly microvirus SF02</name>
    <dbReference type="NCBI Taxonomy" id="2576452"/>
    <lineage>
        <taxon>Viruses</taxon>
        <taxon>Monodnaviria</taxon>
        <taxon>Sangervirae</taxon>
        <taxon>Phixviricota</taxon>
        <taxon>Malgrandaviricetes</taxon>
        <taxon>Petitvirales</taxon>
        <taxon>Microviridae</taxon>
        <taxon>Microvirus</taxon>
    </lineage>
</organism>